<sequence>MGLHRSAEIAMSVTAILFMAALQKAEAGAEGTEEGWMLQVRKEKLSHLHFYFHDTLIGRNASVVTVAAANTTKSSRTGFGVVNVMDDLLTEGPKPTSTVVGRAQGLYTSACQEEVRLLMAVTYVFYGGKFNGSTLSVVGSNAVFNEEREMPIVGGTGVFRLARGYALARTQTFDLKTGNAIVEYNVHVLHY</sequence>
<keyword evidence="4" id="KW-0052">Apoplast</keyword>
<dbReference type="GO" id="GO:0009699">
    <property type="term" value="P:phenylpropanoid biosynthetic process"/>
    <property type="evidence" value="ECO:0007669"/>
    <property type="project" value="UniProtKB-ARBA"/>
</dbReference>
<evidence type="ECO:0000256" key="2">
    <source>
        <dbReference type="ARBA" id="ARBA00011738"/>
    </source>
</evidence>
<dbReference type="EMBL" id="GCKF01032297">
    <property type="protein sequence ID" value="JAG97607.1"/>
    <property type="molecule type" value="Transcribed_RNA"/>
</dbReference>
<proteinExistence type="inferred from homology"/>
<evidence type="ECO:0000256" key="4">
    <source>
        <dbReference type="RuleBase" id="RU363099"/>
    </source>
</evidence>
<keyword evidence="4" id="KW-0732">Signal</keyword>
<dbReference type="InterPro" id="IPR004265">
    <property type="entry name" value="Dirigent"/>
</dbReference>
<comment type="subunit">
    <text evidence="2 4">Homodimer.</text>
</comment>
<evidence type="ECO:0000256" key="1">
    <source>
        <dbReference type="ARBA" id="ARBA00010746"/>
    </source>
</evidence>
<comment type="subcellular location">
    <subcellularLocation>
        <location evidence="4">Secreted</location>
        <location evidence="4">Extracellular space</location>
        <location evidence="4">Apoplast</location>
    </subcellularLocation>
</comment>
<keyword evidence="3 4" id="KW-0964">Secreted</keyword>
<feature type="chain" id="PRO_5008190748" description="Dirigent protein" evidence="4">
    <location>
        <begin position="28"/>
        <end position="191"/>
    </location>
</feature>
<dbReference type="InterPro" id="IPR044859">
    <property type="entry name" value="Allene_oxi_cyc_Dirigent"/>
</dbReference>
<dbReference type="PANTHER" id="PTHR21495">
    <property type="entry name" value="NUCLEOPORIN-RELATED"/>
    <property type="match status" value="1"/>
</dbReference>
<comment type="similarity">
    <text evidence="1 4">Belongs to the plant dirigent protein family.</text>
</comment>
<organism evidence="5">
    <name type="scientific">Araucaria cunninghamii</name>
    <name type="common">Hoop pine</name>
    <name type="synonym">Moreton Bay pine</name>
    <dbReference type="NCBI Taxonomy" id="56994"/>
    <lineage>
        <taxon>Eukaryota</taxon>
        <taxon>Viridiplantae</taxon>
        <taxon>Streptophyta</taxon>
        <taxon>Embryophyta</taxon>
        <taxon>Tracheophyta</taxon>
        <taxon>Spermatophyta</taxon>
        <taxon>Pinopsida</taxon>
        <taxon>Pinidae</taxon>
        <taxon>Conifers II</taxon>
        <taxon>Araucariales</taxon>
        <taxon>Araucariaceae</taxon>
        <taxon>Araucaria</taxon>
    </lineage>
</organism>
<accession>A0A0D6R197</accession>
<protein>
    <recommendedName>
        <fullName evidence="4">Dirigent protein</fullName>
    </recommendedName>
</protein>
<dbReference type="GO" id="GO:0048046">
    <property type="term" value="C:apoplast"/>
    <property type="evidence" value="ECO:0007669"/>
    <property type="project" value="UniProtKB-SubCell"/>
</dbReference>
<feature type="signal peptide" evidence="4">
    <location>
        <begin position="1"/>
        <end position="27"/>
    </location>
</feature>
<dbReference type="AlphaFoldDB" id="A0A0D6R197"/>
<reference evidence="5" key="1">
    <citation type="submission" date="2015-03" db="EMBL/GenBank/DDBJ databases">
        <title>A transcriptome of Araucaria cunninghamii, an australian fine timber species.</title>
        <authorList>
            <person name="Jing Yi C.J.Y."/>
            <person name="Yin San L.Y.S."/>
            <person name="Abdul Karim S.S."/>
            <person name="Wan Azmi N.N."/>
            <person name="Hercus R.R."/>
            <person name="Croft L.L."/>
        </authorList>
    </citation>
    <scope>NUCLEOTIDE SEQUENCE</scope>
    <source>
        <strain evidence="5">MI0301</strain>
        <tissue evidence="5">Leaf</tissue>
    </source>
</reference>
<comment type="function">
    <text evidence="4">Dirigent proteins impart stereoselectivity on the phenoxy radical-coupling reaction, yielding optically active lignans from two molecules of coniferyl alcohol in the biosynthesis of lignans, flavonolignans, and alkaloids and thus plays a central role in plant secondary metabolism.</text>
</comment>
<evidence type="ECO:0000256" key="3">
    <source>
        <dbReference type="ARBA" id="ARBA00022525"/>
    </source>
</evidence>
<evidence type="ECO:0000313" key="5">
    <source>
        <dbReference type="EMBL" id="JAG97607.1"/>
    </source>
</evidence>
<dbReference type="Gene3D" id="2.40.480.10">
    <property type="entry name" value="Allene oxide cyclase-like"/>
    <property type="match status" value="1"/>
</dbReference>
<name>A0A0D6R197_ARACU</name>
<dbReference type="Pfam" id="PF03018">
    <property type="entry name" value="Dirigent"/>
    <property type="match status" value="1"/>
</dbReference>